<dbReference type="OMA" id="PISAQFR"/>
<dbReference type="GO" id="GO:0005856">
    <property type="term" value="C:cytoskeleton"/>
    <property type="evidence" value="ECO:0007669"/>
    <property type="project" value="TreeGrafter"/>
</dbReference>
<organism evidence="1">
    <name type="scientific">Octopus bimaculoides</name>
    <name type="common">California two-spotted octopus</name>
    <dbReference type="NCBI Taxonomy" id="37653"/>
    <lineage>
        <taxon>Eukaryota</taxon>
        <taxon>Metazoa</taxon>
        <taxon>Spiralia</taxon>
        <taxon>Lophotrochozoa</taxon>
        <taxon>Mollusca</taxon>
        <taxon>Cephalopoda</taxon>
        <taxon>Coleoidea</taxon>
        <taxon>Octopodiformes</taxon>
        <taxon>Octopoda</taxon>
        <taxon>Incirrata</taxon>
        <taxon>Octopodidae</taxon>
        <taxon>Octopus</taxon>
    </lineage>
</organism>
<dbReference type="AlphaFoldDB" id="A0A0L8G401"/>
<dbReference type="KEGG" id="obi:106879529"/>
<dbReference type="PANTHER" id="PTHR21580">
    <property type="entry name" value="SHIPPO-1-RELATED"/>
    <property type="match status" value="1"/>
</dbReference>
<proteinExistence type="predicted"/>
<dbReference type="EMBL" id="KQ424231">
    <property type="protein sequence ID" value="KOF71305.1"/>
    <property type="molecule type" value="Genomic_DNA"/>
</dbReference>
<name>A0A0L8G401_OCTBM</name>
<dbReference type="Pfam" id="PF07004">
    <property type="entry name" value="SHIPPO-rpt"/>
    <property type="match status" value="3"/>
</dbReference>
<evidence type="ECO:0000313" key="1">
    <source>
        <dbReference type="EMBL" id="KOF71305.1"/>
    </source>
</evidence>
<dbReference type="InterPro" id="IPR010736">
    <property type="entry name" value="SHIPPO-rpt"/>
</dbReference>
<dbReference type="PANTHER" id="PTHR21580:SF28">
    <property type="entry name" value="BOREALIN N-TERMINAL DOMAIN-CONTAINING PROTEIN-RELATED"/>
    <property type="match status" value="1"/>
</dbReference>
<sequence length="252" mass="28034">MTFQPTIPRGPVSAMFSSPGPIYSLPPLIGYNKHDTRSTYIKAPAYQIGKRTEFTHNTLSPGPKYNFQKQPVYRDGKVSLAHAYIFGRAKDVKPFDGPGPSTYYVNSGIACSYPAPPKYTFGRNLDENITEQTPAANAYTLPPVLCKTYESNKLQPPVYSINSSARDKNLGYTQTPGPNSYKTVDTSLYLNKPPAYSILKRIEPLTSNTTIPGPAAHYEELQWMQPKKKAAAYSFGTRHSPYVAPVFTEFDE</sequence>
<gene>
    <name evidence="1" type="ORF">OCBIM_22001235mg</name>
</gene>
<reference evidence="1" key="1">
    <citation type="submission" date="2015-07" db="EMBL/GenBank/DDBJ databases">
        <title>MeaNS - Measles Nucleotide Surveillance Program.</title>
        <authorList>
            <person name="Tran T."/>
            <person name="Druce J."/>
        </authorList>
    </citation>
    <scope>NUCLEOTIDE SEQUENCE</scope>
    <source>
        <strain evidence="1">UCB-OBI-ISO-001</strain>
        <tissue evidence="1">Gonad</tissue>
    </source>
</reference>
<accession>A0A0L8G401</accession>
<dbReference type="EMBL" id="KQ424231">
    <property type="protein sequence ID" value="KOF71307.1"/>
    <property type="molecule type" value="Genomic_DNA"/>
</dbReference>
<dbReference type="OrthoDB" id="429991at2759"/>
<dbReference type="InterPro" id="IPR051291">
    <property type="entry name" value="CIMAP"/>
</dbReference>
<dbReference type="EMBL" id="KQ424231">
    <property type="protein sequence ID" value="KOF71306.1"/>
    <property type="molecule type" value="Genomic_DNA"/>
</dbReference>
<protein>
    <submittedName>
        <fullName evidence="1">Uncharacterized protein</fullName>
    </submittedName>
</protein>